<dbReference type="InterPro" id="IPR011009">
    <property type="entry name" value="Kinase-like_dom_sf"/>
</dbReference>
<name>A0ABR2KKB1_9EUKA</name>
<keyword evidence="3" id="KW-1185">Reference proteome</keyword>
<comment type="caution">
    <text evidence="2">The sequence shown here is derived from an EMBL/GenBank/DDBJ whole genome shotgun (WGS) entry which is preliminary data.</text>
</comment>
<dbReference type="EMBL" id="JAPFFF010000004">
    <property type="protein sequence ID" value="KAK8891529.1"/>
    <property type="molecule type" value="Genomic_DNA"/>
</dbReference>
<dbReference type="SUPFAM" id="SSF56112">
    <property type="entry name" value="Protein kinase-like (PK-like)"/>
    <property type="match status" value="1"/>
</dbReference>
<dbReference type="PROSITE" id="PS50011">
    <property type="entry name" value="PROTEIN_KINASE_DOM"/>
    <property type="match status" value="1"/>
</dbReference>
<evidence type="ECO:0000313" key="3">
    <source>
        <dbReference type="Proteomes" id="UP001470230"/>
    </source>
</evidence>
<feature type="domain" description="Protein kinase" evidence="1">
    <location>
        <begin position="193"/>
        <end position="284"/>
    </location>
</feature>
<evidence type="ECO:0000259" key="1">
    <source>
        <dbReference type="PROSITE" id="PS50011"/>
    </source>
</evidence>
<gene>
    <name evidence="2" type="ORF">M9Y10_028741</name>
</gene>
<dbReference type="InterPro" id="IPR000719">
    <property type="entry name" value="Prot_kinase_dom"/>
</dbReference>
<proteinExistence type="predicted"/>
<accession>A0ABR2KKB1</accession>
<reference evidence="2 3" key="1">
    <citation type="submission" date="2024-04" db="EMBL/GenBank/DDBJ databases">
        <title>Tritrichomonas musculus Genome.</title>
        <authorList>
            <person name="Alves-Ferreira E."/>
            <person name="Grigg M."/>
            <person name="Lorenzi H."/>
            <person name="Galac M."/>
        </authorList>
    </citation>
    <scope>NUCLEOTIDE SEQUENCE [LARGE SCALE GENOMIC DNA]</scope>
    <source>
        <strain evidence="2 3">EAF2021</strain>
    </source>
</reference>
<protein>
    <recommendedName>
        <fullName evidence="1">Protein kinase domain-containing protein</fullName>
    </recommendedName>
</protein>
<evidence type="ECO:0000313" key="2">
    <source>
        <dbReference type="EMBL" id="KAK8891529.1"/>
    </source>
</evidence>
<dbReference type="Gene3D" id="1.10.510.10">
    <property type="entry name" value="Transferase(Phosphotransferase) domain 1"/>
    <property type="match status" value="1"/>
</dbReference>
<organism evidence="2 3">
    <name type="scientific">Tritrichomonas musculus</name>
    <dbReference type="NCBI Taxonomy" id="1915356"/>
    <lineage>
        <taxon>Eukaryota</taxon>
        <taxon>Metamonada</taxon>
        <taxon>Parabasalia</taxon>
        <taxon>Tritrichomonadida</taxon>
        <taxon>Tritrichomonadidae</taxon>
        <taxon>Tritrichomonas</taxon>
    </lineage>
</organism>
<dbReference type="Proteomes" id="UP001470230">
    <property type="component" value="Unassembled WGS sequence"/>
</dbReference>
<sequence length="284" mass="33673">MQQSINNFQKSLKSGKIHTSNKHLKETLEKFDFIYYEDIDQIDERVKHYQNNSGIVVIDECNQDGIKYYVVCFDYKLIIFPKKDKTESSTLRIEFSGSNLSVKYFIQGRTNQNNTDSVNTNFFNEISNFSQKFMITDTNLQHFWKKIVNCISGFLIKKGYQNSRNKHDEYRKISKEKFVEYKEENASLSNKSYIEIRIFGRGSGGIVKLIYHIDKEEIFAMKIPFIESIELNERERNNYLNFRHEFIVPYIGYIECIGQPKYLLLEYIEGETLDKYNLSSLKDQ</sequence>